<evidence type="ECO:0000256" key="1">
    <source>
        <dbReference type="ARBA" id="ARBA00009972"/>
    </source>
</evidence>
<dbReference type="PANTHER" id="PTHR11548">
    <property type="entry name" value="THYMIDYLATE SYNTHASE 1"/>
    <property type="match status" value="1"/>
</dbReference>
<reference evidence="6 7" key="1">
    <citation type="submission" date="2015-05" db="EMBL/GenBank/DDBJ databases">
        <authorList>
            <person name="Wang D.B."/>
            <person name="Wang M."/>
        </authorList>
    </citation>
    <scope>NUCLEOTIDE SEQUENCE [LARGE SCALE GENOMIC DNA]</scope>
</reference>
<dbReference type="InterPro" id="IPR045097">
    <property type="entry name" value="Thymidate_synth/dCMP_Mease"/>
</dbReference>
<dbReference type="InterPro" id="IPR036926">
    <property type="entry name" value="Thymidate_synth/dCMP_Mease_sf"/>
</dbReference>
<dbReference type="KEGG" id="vg:26796640"/>
<evidence type="ECO:0000256" key="2">
    <source>
        <dbReference type="ARBA" id="ARBA00011947"/>
    </source>
</evidence>
<dbReference type="EMBL" id="KR534323">
    <property type="protein sequence ID" value="AKO61046.1"/>
    <property type="molecule type" value="Genomic_DNA"/>
</dbReference>
<dbReference type="EC" id="2.1.1.45" evidence="2"/>
<dbReference type="GO" id="GO:0006231">
    <property type="term" value="P:dTMP biosynthetic process"/>
    <property type="evidence" value="ECO:0007669"/>
    <property type="project" value="InterPro"/>
</dbReference>
<name>A0A0H4IT36_9CAUD</name>
<evidence type="ECO:0000256" key="4">
    <source>
        <dbReference type="ARBA" id="ARBA00022679"/>
    </source>
</evidence>
<evidence type="ECO:0000259" key="5">
    <source>
        <dbReference type="Pfam" id="PF00303"/>
    </source>
</evidence>
<proteinExistence type="inferred from homology"/>
<feature type="domain" description="Thymidylate synthase/dCMP hydroxymethylase" evidence="5">
    <location>
        <begin position="7"/>
        <end position="281"/>
    </location>
</feature>
<accession>A0A0H4IT36</accession>
<dbReference type="SUPFAM" id="SSF55831">
    <property type="entry name" value="Thymidylate synthase/dCMP hydroxymethylase"/>
    <property type="match status" value="1"/>
</dbReference>
<dbReference type="PANTHER" id="PTHR11548:SF9">
    <property type="entry name" value="THYMIDYLATE SYNTHASE"/>
    <property type="match status" value="1"/>
</dbReference>
<evidence type="ECO:0000313" key="6">
    <source>
        <dbReference type="EMBL" id="AKO61046.1"/>
    </source>
</evidence>
<dbReference type="RefSeq" id="YP_009225579.1">
    <property type="nucleotide sequence ID" value="NC_029094.1"/>
</dbReference>
<sequence length="283" mass="32390">MINSVDKQYNDLGKSLLEDGTWVENKRTGKKCLTGETVIFTYDLRTDNFPIITSRQAPFKLGVAEILGYWQGKTSAADFRKLGTKSWDANANLNKSWLENPNREGEDSLGKVYGYFGHNFGGVNQFLKVYNNLKDGIDDRGEIITYWKPDQFDEGCLRPCLHSIQFNLLGEELHMTATQRSCDVPLGLVANTQECWIMLELMARITGNKVGKVTHVINQPHIYEDQIGNFTMQMKRGYVECKPKLTICESIQTWEDIMELENTDKFTLTNYEHLGKISFPFSE</sequence>
<keyword evidence="7" id="KW-1185">Reference proteome</keyword>
<dbReference type="CDD" id="cd00351">
    <property type="entry name" value="TS_Pyrimidine_HMase"/>
    <property type="match status" value="1"/>
</dbReference>
<dbReference type="OrthoDB" id="13491at10239"/>
<keyword evidence="4 6" id="KW-0808">Transferase</keyword>
<dbReference type="InterPro" id="IPR023451">
    <property type="entry name" value="Thymidate_synth/dCMP_Mease_dom"/>
</dbReference>
<comment type="similarity">
    <text evidence="1">Belongs to the thymidylate synthase family.</text>
</comment>
<dbReference type="Pfam" id="PF00303">
    <property type="entry name" value="Thymidylat_synt"/>
    <property type="match status" value="1"/>
</dbReference>
<keyword evidence="3 6" id="KW-0489">Methyltransferase</keyword>
<evidence type="ECO:0000313" key="7">
    <source>
        <dbReference type="Proteomes" id="UP000202763"/>
    </source>
</evidence>
<dbReference type="GeneID" id="26796640"/>
<dbReference type="Proteomes" id="UP000202763">
    <property type="component" value="Segment"/>
</dbReference>
<dbReference type="GO" id="GO:0004799">
    <property type="term" value="F:thymidylate synthase activity"/>
    <property type="evidence" value="ECO:0007669"/>
    <property type="project" value="UniProtKB-EC"/>
</dbReference>
<organism evidence="6 7">
    <name type="scientific">Pseudoalteromonas phage H101</name>
    <dbReference type="NCBI Taxonomy" id="1654919"/>
    <lineage>
        <taxon>Viruses</taxon>
        <taxon>Duplodnaviria</taxon>
        <taxon>Heunggongvirae</taxon>
        <taxon>Uroviricota</taxon>
        <taxon>Caudoviricetes</taxon>
        <taxon>Shandongvirus</taxon>
        <taxon>Shandongvirus H101</taxon>
    </lineage>
</organism>
<dbReference type="PRINTS" id="PR00108">
    <property type="entry name" value="THYMDSNTHASE"/>
</dbReference>
<evidence type="ECO:0000256" key="3">
    <source>
        <dbReference type="ARBA" id="ARBA00022603"/>
    </source>
</evidence>
<protein>
    <recommendedName>
        <fullName evidence="2">thymidylate synthase</fullName>
        <ecNumber evidence="2">2.1.1.45</ecNumber>
    </recommendedName>
</protein>
<dbReference type="InterPro" id="IPR000398">
    <property type="entry name" value="Thymidylate_synthase"/>
</dbReference>
<dbReference type="Gene3D" id="3.30.572.10">
    <property type="entry name" value="Thymidylate synthase/dCMP hydroxymethylase domain"/>
    <property type="match status" value="1"/>
</dbReference>
<dbReference type="GO" id="GO:0032259">
    <property type="term" value="P:methylation"/>
    <property type="evidence" value="ECO:0007669"/>
    <property type="project" value="UniProtKB-KW"/>
</dbReference>